<keyword evidence="2 4" id="KW-0238">DNA-binding</keyword>
<comment type="caution">
    <text evidence="6">The sequence shown here is derived from an EMBL/GenBank/DDBJ whole genome shotgun (WGS) entry which is preliminary data.</text>
</comment>
<dbReference type="InterPro" id="IPR050109">
    <property type="entry name" value="HTH-type_TetR-like_transc_reg"/>
</dbReference>
<dbReference type="InterPro" id="IPR009057">
    <property type="entry name" value="Homeodomain-like_sf"/>
</dbReference>
<keyword evidence="1" id="KW-0805">Transcription regulation</keyword>
<dbReference type="InterPro" id="IPR001647">
    <property type="entry name" value="HTH_TetR"/>
</dbReference>
<dbReference type="SUPFAM" id="SSF46689">
    <property type="entry name" value="Homeodomain-like"/>
    <property type="match status" value="1"/>
</dbReference>
<proteinExistence type="predicted"/>
<feature type="domain" description="HTH tetR-type" evidence="5">
    <location>
        <begin position="6"/>
        <end position="66"/>
    </location>
</feature>
<dbReference type="PANTHER" id="PTHR30055:SF234">
    <property type="entry name" value="HTH-TYPE TRANSCRIPTIONAL REGULATOR BETI"/>
    <property type="match status" value="1"/>
</dbReference>
<evidence type="ECO:0000313" key="6">
    <source>
        <dbReference type="EMBL" id="MDT7526945.1"/>
    </source>
</evidence>
<evidence type="ECO:0000256" key="3">
    <source>
        <dbReference type="ARBA" id="ARBA00023163"/>
    </source>
</evidence>
<dbReference type="PANTHER" id="PTHR30055">
    <property type="entry name" value="HTH-TYPE TRANSCRIPTIONAL REGULATOR RUTR"/>
    <property type="match status" value="1"/>
</dbReference>
<dbReference type="PRINTS" id="PR00455">
    <property type="entry name" value="HTHTETR"/>
</dbReference>
<dbReference type="PROSITE" id="PS50977">
    <property type="entry name" value="HTH_TETR_2"/>
    <property type="match status" value="1"/>
</dbReference>
<dbReference type="Pfam" id="PF00440">
    <property type="entry name" value="TetR_N"/>
    <property type="match status" value="1"/>
</dbReference>
<keyword evidence="3" id="KW-0804">Transcription</keyword>
<accession>A0ABU3KZM2</accession>
<dbReference type="RefSeq" id="WP_313933461.1">
    <property type="nucleotide sequence ID" value="NZ_JANFPJ010000056.1"/>
</dbReference>
<evidence type="ECO:0000256" key="1">
    <source>
        <dbReference type="ARBA" id="ARBA00023015"/>
    </source>
</evidence>
<dbReference type="Proteomes" id="UP001305027">
    <property type="component" value="Unassembled WGS sequence"/>
</dbReference>
<dbReference type="Pfam" id="PF17937">
    <property type="entry name" value="TetR_C_28"/>
    <property type="match status" value="1"/>
</dbReference>
<reference evidence="6 7" key="1">
    <citation type="submission" date="2022-07" db="EMBL/GenBank/DDBJ databases">
        <title>Pseudidiomarina sp. nov, a marine bacterium isolated from Pacific Ocean.</title>
        <authorList>
            <person name="Wang Y."/>
        </authorList>
    </citation>
    <scope>NUCLEOTIDE SEQUENCE [LARGE SCALE GENOMIC DNA]</scope>
    <source>
        <strain evidence="6 7">GXY010</strain>
    </source>
</reference>
<keyword evidence="7" id="KW-1185">Reference proteome</keyword>
<feature type="DNA-binding region" description="H-T-H motif" evidence="4">
    <location>
        <begin position="29"/>
        <end position="48"/>
    </location>
</feature>
<evidence type="ECO:0000256" key="2">
    <source>
        <dbReference type="ARBA" id="ARBA00023125"/>
    </source>
</evidence>
<protein>
    <submittedName>
        <fullName evidence="6">TetR/AcrR family transcriptional regulator</fullName>
    </submittedName>
</protein>
<sequence length="180" mass="19326">MNKKSQLTNSQIIQAALSVAAEKGAGKVTLDAVAKVAGVSKGGLIYHFPSKEALISAMVQQLIEEAECQRSLQERTESSTLAAVLQNRAHFTRQIAGNTAMAILAAAAEQPALLQPVKQHNKDVLQQIQAEHGNALQATLLLLASEALIYHNLLNLSPFTAAERSALEQQLVQQARELQA</sequence>
<dbReference type="InterPro" id="IPR041479">
    <property type="entry name" value="TetR_CgmR_C"/>
</dbReference>
<dbReference type="Gene3D" id="1.10.357.10">
    <property type="entry name" value="Tetracycline Repressor, domain 2"/>
    <property type="match status" value="1"/>
</dbReference>
<evidence type="ECO:0000256" key="4">
    <source>
        <dbReference type="PROSITE-ProRule" id="PRU00335"/>
    </source>
</evidence>
<gene>
    <name evidence="6" type="ORF">NOG12_12775</name>
</gene>
<organism evidence="6 7">
    <name type="scientific">Pseudidiomarina fusca</name>
    <dbReference type="NCBI Taxonomy" id="2965078"/>
    <lineage>
        <taxon>Bacteria</taxon>
        <taxon>Pseudomonadati</taxon>
        <taxon>Pseudomonadota</taxon>
        <taxon>Gammaproteobacteria</taxon>
        <taxon>Alteromonadales</taxon>
        <taxon>Idiomarinaceae</taxon>
        <taxon>Pseudidiomarina</taxon>
    </lineage>
</organism>
<dbReference type="EMBL" id="JANFPJ010000056">
    <property type="protein sequence ID" value="MDT7526945.1"/>
    <property type="molecule type" value="Genomic_DNA"/>
</dbReference>
<evidence type="ECO:0000313" key="7">
    <source>
        <dbReference type="Proteomes" id="UP001305027"/>
    </source>
</evidence>
<evidence type="ECO:0000259" key="5">
    <source>
        <dbReference type="PROSITE" id="PS50977"/>
    </source>
</evidence>
<name>A0ABU3KZM2_9GAMM</name>